<keyword evidence="4" id="KW-1185">Reference proteome</keyword>
<keyword evidence="2" id="KW-0812">Transmembrane</keyword>
<evidence type="ECO:0000256" key="2">
    <source>
        <dbReference type="SAM" id="Phobius"/>
    </source>
</evidence>
<dbReference type="OrthoDB" id="2988547at2"/>
<evidence type="ECO:0000313" key="4">
    <source>
        <dbReference type="Proteomes" id="UP000244240"/>
    </source>
</evidence>
<dbReference type="AlphaFoldDB" id="A0A2T6BCB6"/>
<dbReference type="EMBL" id="QBKR01000027">
    <property type="protein sequence ID" value="PTX53682.1"/>
    <property type="molecule type" value="Genomic_DNA"/>
</dbReference>
<sequence length="290" mass="32762">MWNRKPKPPRPIGAWKNGKTLFLIGAGGTFLILSATLASLYPIWAKEKEMRAEEAEARAFRKEHRKVLDPEWKLPEEPTKGELSALQEKVPVTAEPARLITELQKAVNDSGAEWKEFRTAENLSDLEKTKDGKEEKEDGNTSGKEENPPGEADSEGLPRLPDDSRLTPYWADLHVRGTEEQLLTLFGNLQEMKRIVSVQGWEYTQEKKAGQIRIRLAWFVYGDKDLKNLPPRPRLEVPKEEEPEPKGSEAEQHPDEETEKEENRESDPAPSEGSAEDGSENNENSGTQTP</sequence>
<evidence type="ECO:0000313" key="3">
    <source>
        <dbReference type="EMBL" id="PTX53682.1"/>
    </source>
</evidence>
<dbReference type="RefSeq" id="WP_108025652.1">
    <property type="nucleotide sequence ID" value="NZ_QBKR01000027.1"/>
</dbReference>
<feature type="compositionally biased region" description="Polar residues" evidence="1">
    <location>
        <begin position="281"/>
        <end position="290"/>
    </location>
</feature>
<protein>
    <submittedName>
        <fullName evidence="3">Uncharacterized protein</fullName>
    </submittedName>
</protein>
<proteinExistence type="predicted"/>
<keyword evidence="2" id="KW-1133">Transmembrane helix</keyword>
<evidence type="ECO:0000256" key="1">
    <source>
        <dbReference type="SAM" id="MobiDB-lite"/>
    </source>
</evidence>
<gene>
    <name evidence="3" type="ORF">C8P63_1272</name>
</gene>
<dbReference type="Proteomes" id="UP000244240">
    <property type="component" value="Unassembled WGS sequence"/>
</dbReference>
<feature type="compositionally biased region" description="Basic and acidic residues" evidence="1">
    <location>
        <begin position="118"/>
        <end position="147"/>
    </location>
</feature>
<organism evidence="3 4">
    <name type="scientific">Melghirimyces profundicolus</name>
    <dbReference type="NCBI Taxonomy" id="1242148"/>
    <lineage>
        <taxon>Bacteria</taxon>
        <taxon>Bacillati</taxon>
        <taxon>Bacillota</taxon>
        <taxon>Bacilli</taxon>
        <taxon>Bacillales</taxon>
        <taxon>Thermoactinomycetaceae</taxon>
        <taxon>Melghirimyces</taxon>
    </lineage>
</organism>
<name>A0A2T6BCB6_9BACL</name>
<feature type="region of interest" description="Disordered" evidence="1">
    <location>
        <begin position="118"/>
        <end position="163"/>
    </location>
</feature>
<feature type="region of interest" description="Disordered" evidence="1">
    <location>
        <begin position="225"/>
        <end position="290"/>
    </location>
</feature>
<reference evidence="3 4" key="1">
    <citation type="submission" date="2018-04" db="EMBL/GenBank/DDBJ databases">
        <title>Genomic Encyclopedia of Archaeal and Bacterial Type Strains, Phase II (KMG-II): from individual species to whole genera.</title>
        <authorList>
            <person name="Goeker M."/>
        </authorList>
    </citation>
    <scope>NUCLEOTIDE SEQUENCE [LARGE SCALE GENOMIC DNA]</scope>
    <source>
        <strain evidence="3 4">DSM 45787</strain>
    </source>
</reference>
<feature type="compositionally biased region" description="Basic and acidic residues" evidence="1">
    <location>
        <begin position="225"/>
        <end position="267"/>
    </location>
</feature>
<keyword evidence="2" id="KW-0472">Membrane</keyword>
<comment type="caution">
    <text evidence="3">The sequence shown here is derived from an EMBL/GenBank/DDBJ whole genome shotgun (WGS) entry which is preliminary data.</text>
</comment>
<accession>A0A2T6BCB6</accession>
<feature type="transmembrane region" description="Helical" evidence="2">
    <location>
        <begin position="21"/>
        <end position="44"/>
    </location>
</feature>